<dbReference type="Gene3D" id="2.170.130.10">
    <property type="entry name" value="TonB-dependent receptor, plug domain"/>
    <property type="match status" value="1"/>
</dbReference>
<evidence type="ECO:0000256" key="4">
    <source>
        <dbReference type="ARBA" id="ARBA00022452"/>
    </source>
</evidence>
<dbReference type="PROSITE" id="PS52016">
    <property type="entry name" value="TONB_DEPENDENT_REC_3"/>
    <property type="match status" value="1"/>
</dbReference>
<keyword evidence="6 11" id="KW-0798">TonB box</keyword>
<keyword evidence="4 10" id="KW-1134">Transmembrane beta strand</keyword>
<reference evidence="15" key="1">
    <citation type="journal article" date="2019" name="Int. J. Syst. Evol. Microbiol.">
        <title>The Global Catalogue of Microorganisms (GCM) 10K type strain sequencing project: providing services to taxonomists for standard genome sequencing and annotation.</title>
        <authorList>
            <consortium name="The Broad Institute Genomics Platform"/>
            <consortium name="The Broad Institute Genome Sequencing Center for Infectious Disease"/>
            <person name="Wu L."/>
            <person name="Ma J."/>
        </authorList>
    </citation>
    <scope>NUCLEOTIDE SEQUENCE [LARGE SCALE GENOMIC DNA]</scope>
    <source>
        <strain evidence="15">KACC 12508</strain>
    </source>
</reference>
<keyword evidence="9 10" id="KW-0998">Cell outer membrane</keyword>
<evidence type="ECO:0000256" key="3">
    <source>
        <dbReference type="ARBA" id="ARBA00022448"/>
    </source>
</evidence>
<dbReference type="InterPro" id="IPR012910">
    <property type="entry name" value="Plug_dom"/>
</dbReference>
<name>A0ABW2I6E3_9BURK</name>
<gene>
    <name evidence="14" type="ORF">ACFQPC_00600</name>
</gene>
<evidence type="ECO:0000256" key="11">
    <source>
        <dbReference type="RuleBase" id="RU003357"/>
    </source>
</evidence>
<evidence type="ECO:0000256" key="6">
    <source>
        <dbReference type="ARBA" id="ARBA00023077"/>
    </source>
</evidence>
<dbReference type="PANTHER" id="PTHR32552:SF74">
    <property type="entry name" value="HYDROXAMATE SIDEROPHORE RECEPTOR FHUE"/>
    <property type="match status" value="1"/>
</dbReference>
<dbReference type="InterPro" id="IPR010105">
    <property type="entry name" value="TonB_sidphr_rcpt"/>
</dbReference>
<dbReference type="InterPro" id="IPR036942">
    <property type="entry name" value="Beta-barrel_TonB_sf"/>
</dbReference>
<feature type="domain" description="TonB-dependent receptor-like beta-barrel" evidence="12">
    <location>
        <begin position="241"/>
        <end position="682"/>
    </location>
</feature>
<comment type="similarity">
    <text evidence="2 10 11">Belongs to the TonB-dependent receptor family.</text>
</comment>
<dbReference type="PANTHER" id="PTHR32552">
    <property type="entry name" value="FERRICHROME IRON RECEPTOR-RELATED"/>
    <property type="match status" value="1"/>
</dbReference>
<proteinExistence type="inferred from homology"/>
<keyword evidence="5 10" id="KW-0812">Transmembrane</keyword>
<evidence type="ECO:0000259" key="12">
    <source>
        <dbReference type="Pfam" id="PF00593"/>
    </source>
</evidence>
<evidence type="ECO:0000256" key="8">
    <source>
        <dbReference type="ARBA" id="ARBA00023170"/>
    </source>
</evidence>
<dbReference type="Proteomes" id="UP001596542">
    <property type="component" value="Unassembled WGS sequence"/>
</dbReference>
<sequence length="714" mass="76990">MAWAVPFSVAHAQQGNTANNDSVSNASTTTLPAVHVTAVSDGSSEHTGSYAAQAVTIGSKIPQTVRETPFSISVVTRQRLDDQNITKIEDVLKQTTGMTVTRFDGGGNANNIMARGFAIGSIQLDGLPISQATNYTTALDTSLYDRIEVLRGPAGLLQGAGEPGGTINLVRKRARADFAGNAAVMLGSWDARRGEFDVTSKLVESGAIRARVVGIVDNRDSYVDLVKNDKTVAYGTIEMDLSPQTTLSLGASQQKLDTVRDLGLPTYANGTLIDLPRSTFAGRSGNTQKQETSEMFAELEHRLSGGGLMKLSAREVDRYTYDYGVRGNSAPNPLTGLMNLQGAASERTTTNRNLDAYITTPFELGGRTHRALVGVSYSTEDDKTASTTTGAAGGGTLNIFQPNYNVALPVMNIGPYTAGVNQTQAGLYGQVQLKPWDRWTFLLGGRVSRWETESRNLITGVSAPVQKPKPQFTPLTAAIFELNDHSSLYGSYAETFVAQTAIDVNKNLLPARTGSQIEFGIKSEFFNKRLNTHLAVFRILDNDRAIADPNVPTASIAGGEVRSQGLEAEISGQIRPGWELTAGYAYTDTKILKAAVSDIGQIFSPGTPKHNVNLWTKHTWRDGAFKRWSVAGGLRAVSDTYALSGSGNNIIRINAPAYTVVNAQVGYQISPTTSLSLTVNNLFDKTYYEKVSLPSRQNFYGEPRAVMLALRTAW</sequence>
<evidence type="ECO:0000256" key="5">
    <source>
        <dbReference type="ARBA" id="ARBA00022692"/>
    </source>
</evidence>
<accession>A0ABW2I6E3</accession>
<dbReference type="EMBL" id="JBHTBU010000001">
    <property type="protein sequence ID" value="MFC7286522.1"/>
    <property type="molecule type" value="Genomic_DNA"/>
</dbReference>
<feature type="domain" description="TonB-dependent receptor plug" evidence="13">
    <location>
        <begin position="65"/>
        <end position="166"/>
    </location>
</feature>
<comment type="caution">
    <text evidence="14">The sequence shown here is derived from an EMBL/GenBank/DDBJ whole genome shotgun (WGS) entry which is preliminary data.</text>
</comment>
<keyword evidence="8 14" id="KW-0675">Receptor</keyword>
<evidence type="ECO:0000256" key="9">
    <source>
        <dbReference type="ARBA" id="ARBA00023237"/>
    </source>
</evidence>
<evidence type="ECO:0000313" key="14">
    <source>
        <dbReference type="EMBL" id="MFC7286522.1"/>
    </source>
</evidence>
<dbReference type="InterPro" id="IPR037066">
    <property type="entry name" value="Plug_dom_sf"/>
</dbReference>
<dbReference type="Gene3D" id="2.40.170.20">
    <property type="entry name" value="TonB-dependent receptor, beta-barrel domain"/>
    <property type="match status" value="1"/>
</dbReference>
<dbReference type="SUPFAM" id="SSF56935">
    <property type="entry name" value="Porins"/>
    <property type="match status" value="1"/>
</dbReference>
<dbReference type="InterPro" id="IPR000531">
    <property type="entry name" value="Beta-barrel_TonB"/>
</dbReference>
<evidence type="ECO:0000256" key="1">
    <source>
        <dbReference type="ARBA" id="ARBA00004571"/>
    </source>
</evidence>
<comment type="subcellular location">
    <subcellularLocation>
        <location evidence="1 10">Cell outer membrane</location>
        <topology evidence="1 10">Multi-pass membrane protein</topology>
    </subcellularLocation>
</comment>
<dbReference type="Pfam" id="PF07715">
    <property type="entry name" value="Plug"/>
    <property type="match status" value="1"/>
</dbReference>
<evidence type="ECO:0000259" key="13">
    <source>
        <dbReference type="Pfam" id="PF07715"/>
    </source>
</evidence>
<organism evidence="14 15">
    <name type="scientific">Herminiimonas glaciei</name>
    <dbReference type="NCBI Taxonomy" id="523788"/>
    <lineage>
        <taxon>Bacteria</taxon>
        <taxon>Pseudomonadati</taxon>
        <taxon>Pseudomonadota</taxon>
        <taxon>Betaproteobacteria</taxon>
        <taxon>Burkholderiales</taxon>
        <taxon>Oxalobacteraceae</taxon>
        <taxon>Herminiimonas</taxon>
    </lineage>
</organism>
<dbReference type="NCBIfam" id="TIGR01783">
    <property type="entry name" value="TonB-siderophor"/>
    <property type="match status" value="1"/>
</dbReference>
<dbReference type="InterPro" id="IPR039426">
    <property type="entry name" value="TonB-dep_rcpt-like"/>
</dbReference>
<evidence type="ECO:0000256" key="10">
    <source>
        <dbReference type="PROSITE-ProRule" id="PRU01360"/>
    </source>
</evidence>
<keyword evidence="7 10" id="KW-0472">Membrane</keyword>
<dbReference type="RefSeq" id="WP_382269730.1">
    <property type="nucleotide sequence ID" value="NZ_JBHTBU010000001.1"/>
</dbReference>
<evidence type="ECO:0000256" key="7">
    <source>
        <dbReference type="ARBA" id="ARBA00023136"/>
    </source>
</evidence>
<protein>
    <submittedName>
        <fullName evidence="14">TonB-dependent siderophore receptor</fullName>
    </submittedName>
</protein>
<evidence type="ECO:0000256" key="2">
    <source>
        <dbReference type="ARBA" id="ARBA00009810"/>
    </source>
</evidence>
<dbReference type="Pfam" id="PF00593">
    <property type="entry name" value="TonB_dep_Rec_b-barrel"/>
    <property type="match status" value="1"/>
</dbReference>
<keyword evidence="15" id="KW-1185">Reference proteome</keyword>
<dbReference type="CDD" id="cd01347">
    <property type="entry name" value="ligand_gated_channel"/>
    <property type="match status" value="1"/>
</dbReference>
<evidence type="ECO:0000313" key="15">
    <source>
        <dbReference type="Proteomes" id="UP001596542"/>
    </source>
</evidence>
<keyword evidence="3 10" id="KW-0813">Transport</keyword>